<feature type="domain" description="PPM-type phosphatase" evidence="1">
    <location>
        <begin position="4"/>
        <end position="236"/>
    </location>
</feature>
<dbReference type="RefSeq" id="WP_160676937.1">
    <property type="nucleotide sequence ID" value="NZ_WTYN01000004.1"/>
</dbReference>
<accession>A0A844YLG6</accession>
<dbReference type="AlphaFoldDB" id="A0A844YLG6"/>
<dbReference type="SUPFAM" id="SSF81606">
    <property type="entry name" value="PP2C-like"/>
    <property type="match status" value="1"/>
</dbReference>
<organism evidence="2 3">
    <name type="scientific">Qipengyuania oceanensis</name>
    <dbReference type="NCBI Taxonomy" id="1463597"/>
    <lineage>
        <taxon>Bacteria</taxon>
        <taxon>Pseudomonadati</taxon>
        <taxon>Pseudomonadota</taxon>
        <taxon>Alphaproteobacteria</taxon>
        <taxon>Sphingomonadales</taxon>
        <taxon>Erythrobacteraceae</taxon>
        <taxon>Qipengyuania</taxon>
    </lineage>
</organism>
<dbReference type="Pfam" id="PF13672">
    <property type="entry name" value="PP2C_2"/>
    <property type="match status" value="1"/>
</dbReference>
<evidence type="ECO:0000313" key="2">
    <source>
        <dbReference type="EMBL" id="MXO63868.1"/>
    </source>
</evidence>
<keyword evidence="3" id="KW-1185">Reference proteome</keyword>
<dbReference type="SMART" id="SM00331">
    <property type="entry name" value="PP2C_SIG"/>
    <property type="match status" value="1"/>
</dbReference>
<evidence type="ECO:0000259" key="1">
    <source>
        <dbReference type="PROSITE" id="PS51746"/>
    </source>
</evidence>
<gene>
    <name evidence="2" type="ORF">GRI48_12710</name>
</gene>
<dbReference type="SMART" id="SM00332">
    <property type="entry name" value="PP2Cc"/>
    <property type="match status" value="1"/>
</dbReference>
<dbReference type="GO" id="GO:0004722">
    <property type="term" value="F:protein serine/threonine phosphatase activity"/>
    <property type="evidence" value="ECO:0007669"/>
    <property type="project" value="InterPro"/>
</dbReference>
<evidence type="ECO:0000313" key="3">
    <source>
        <dbReference type="Proteomes" id="UP000445582"/>
    </source>
</evidence>
<dbReference type="InterPro" id="IPR001932">
    <property type="entry name" value="PPM-type_phosphatase-like_dom"/>
</dbReference>
<comment type="caution">
    <text evidence="2">The sequence shown here is derived from an EMBL/GenBank/DDBJ whole genome shotgun (WGS) entry which is preliminary data.</text>
</comment>
<dbReference type="PROSITE" id="PS51746">
    <property type="entry name" value="PPM_2"/>
    <property type="match status" value="1"/>
</dbReference>
<name>A0A844YLG6_9SPHN</name>
<dbReference type="EMBL" id="WTYN01000004">
    <property type="protein sequence ID" value="MXO63868.1"/>
    <property type="molecule type" value="Genomic_DNA"/>
</dbReference>
<dbReference type="PANTHER" id="PTHR47992">
    <property type="entry name" value="PROTEIN PHOSPHATASE"/>
    <property type="match status" value="1"/>
</dbReference>
<reference evidence="2 3" key="1">
    <citation type="submission" date="2019-12" db="EMBL/GenBank/DDBJ databases">
        <title>Genomic-based taxomic classification of the family Erythrobacteraceae.</title>
        <authorList>
            <person name="Xu L."/>
        </authorList>
    </citation>
    <scope>NUCLEOTIDE SEQUENCE [LARGE SCALE GENOMIC DNA]</scope>
    <source>
        <strain evidence="2 3">MCCC 1A09965</strain>
    </source>
</reference>
<dbReference type="CDD" id="cd00143">
    <property type="entry name" value="PP2Cc"/>
    <property type="match status" value="1"/>
</dbReference>
<dbReference type="InterPro" id="IPR036457">
    <property type="entry name" value="PPM-type-like_dom_sf"/>
</dbReference>
<dbReference type="Proteomes" id="UP000445582">
    <property type="component" value="Unassembled WGS sequence"/>
</dbReference>
<proteinExistence type="predicted"/>
<dbReference type="OrthoDB" id="9801841at2"/>
<protein>
    <submittedName>
        <fullName evidence="2">SpoIIE family protein phosphatase</fullName>
    </submittedName>
</protein>
<sequence>MRFQSASRTDVGCKRKVNEDALLERPDQSLWVVADGMGGHEAGEVASGMVVDALESAVTEIELGPALQQIEAALQAANTRMVQAMIGEANKKMGSTAVGLLIADDGRHVMFWVGDSRGYRVRNGEIAQVTRDHSLVQKLVDNKLISPEEAVHHPDANVITRAVGADKDLEIDHVVDVAQPNDIFILASDGLTRCVADDEICRVVSTANPGQACETLVEMTLQRGAPDNVSVIVVRVV</sequence>
<dbReference type="InterPro" id="IPR015655">
    <property type="entry name" value="PP2C"/>
</dbReference>
<dbReference type="Gene3D" id="3.60.40.10">
    <property type="entry name" value="PPM-type phosphatase domain"/>
    <property type="match status" value="1"/>
</dbReference>